<reference evidence="2" key="1">
    <citation type="submission" date="2019-01" db="EMBL/GenBank/DDBJ databases">
        <authorList>
            <person name="Ashton P.M."/>
            <person name="Dallman T."/>
            <person name="Nair S."/>
            <person name="De Pinna E."/>
            <person name="Peters T."/>
            <person name="Grant K."/>
        </authorList>
    </citation>
    <scope>NUCLEOTIDE SEQUENCE</scope>
    <source>
        <strain evidence="2">570840</strain>
    </source>
</reference>
<gene>
    <name evidence="2" type="ORF">EQG90_25370</name>
</gene>
<comment type="caution">
    <text evidence="2">The sequence shown here is derived from an EMBL/GenBank/DDBJ whole genome shotgun (WGS) entry which is preliminary data.</text>
</comment>
<sequence length="83" mass="8966">KKKKKRICITTSVIPPLAAAPATERSERVGEEAEESQMQALCTYAPVPVSACVLFIGCAVFTHLCGFLLLTWSTSHPLCTDAK</sequence>
<evidence type="ECO:0000256" key="1">
    <source>
        <dbReference type="SAM" id="Phobius"/>
    </source>
</evidence>
<keyword evidence="1" id="KW-0812">Transmembrane</keyword>
<evidence type="ECO:0000313" key="2">
    <source>
        <dbReference type="EMBL" id="ECA8228239.1"/>
    </source>
</evidence>
<organism evidence="2">
    <name type="scientific">Salmonella enterica subsp. enterica serovar Heidelberg</name>
    <dbReference type="NCBI Taxonomy" id="611"/>
    <lineage>
        <taxon>Bacteria</taxon>
        <taxon>Pseudomonadati</taxon>
        <taxon>Pseudomonadota</taxon>
        <taxon>Gammaproteobacteria</taxon>
        <taxon>Enterobacterales</taxon>
        <taxon>Enterobacteriaceae</taxon>
        <taxon>Salmonella</taxon>
    </lineage>
</organism>
<feature type="non-terminal residue" evidence="2">
    <location>
        <position position="1"/>
    </location>
</feature>
<dbReference type="AlphaFoldDB" id="A0A5X7TK38"/>
<protein>
    <submittedName>
        <fullName evidence="2">Uncharacterized protein</fullName>
    </submittedName>
</protein>
<keyword evidence="1" id="KW-0472">Membrane</keyword>
<feature type="transmembrane region" description="Helical" evidence="1">
    <location>
        <begin position="43"/>
        <end position="70"/>
    </location>
</feature>
<proteinExistence type="predicted"/>
<dbReference type="EMBL" id="AAHVPS010000049">
    <property type="protein sequence ID" value="ECA8228239.1"/>
    <property type="molecule type" value="Genomic_DNA"/>
</dbReference>
<keyword evidence="1" id="KW-1133">Transmembrane helix</keyword>
<accession>A0A5X7TK38</accession>
<name>A0A5X7TK38_SALET</name>